<organism evidence="1 2">
    <name type="scientific">Dipteronia dyeriana</name>
    <dbReference type="NCBI Taxonomy" id="168575"/>
    <lineage>
        <taxon>Eukaryota</taxon>
        <taxon>Viridiplantae</taxon>
        <taxon>Streptophyta</taxon>
        <taxon>Embryophyta</taxon>
        <taxon>Tracheophyta</taxon>
        <taxon>Spermatophyta</taxon>
        <taxon>Magnoliopsida</taxon>
        <taxon>eudicotyledons</taxon>
        <taxon>Gunneridae</taxon>
        <taxon>Pentapetalae</taxon>
        <taxon>rosids</taxon>
        <taxon>malvids</taxon>
        <taxon>Sapindales</taxon>
        <taxon>Sapindaceae</taxon>
        <taxon>Hippocastanoideae</taxon>
        <taxon>Acereae</taxon>
        <taxon>Dipteronia</taxon>
    </lineage>
</organism>
<protein>
    <submittedName>
        <fullName evidence="1">Uncharacterized protein</fullName>
    </submittedName>
</protein>
<sequence>MLISSLYMCVITVPKPQLDTFVACKSSNHFGVEIGTEEIVNEVRKVKRQNLSDDCSHNCLPGDSLKWHSSSKLRLIKVKNIESIVDVAWFRCVKVICFNCYREFC</sequence>
<comment type="caution">
    <text evidence="1">The sequence shown here is derived from an EMBL/GenBank/DDBJ whole genome shotgun (WGS) entry which is preliminary data.</text>
</comment>
<dbReference type="AlphaFoldDB" id="A0AAD9WY72"/>
<evidence type="ECO:0000313" key="2">
    <source>
        <dbReference type="Proteomes" id="UP001280121"/>
    </source>
</evidence>
<keyword evidence="2" id="KW-1185">Reference proteome</keyword>
<accession>A0AAD9WY72</accession>
<evidence type="ECO:0000313" key="1">
    <source>
        <dbReference type="EMBL" id="KAK2646757.1"/>
    </source>
</evidence>
<name>A0AAD9WY72_9ROSI</name>
<proteinExistence type="predicted"/>
<gene>
    <name evidence="1" type="ORF">Ddye_021952</name>
</gene>
<dbReference type="EMBL" id="JANJYI010000006">
    <property type="protein sequence ID" value="KAK2646757.1"/>
    <property type="molecule type" value="Genomic_DNA"/>
</dbReference>
<dbReference type="Proteomes" id="UP001280121">
    <property type="component" value="Unassembled WGS sequence"/>
</dbReference>
<reference evidence="1" key="1">
    <citation type="journal article" date="2023" name="Plant J.">
        <title>Genome sequences and population genomics provide insights into the demographic history, inbreeding, and mutation load of two 'living fossil' tree species of Dipteronia.</title>
        <authorList>
            <person name="Feng Y."/>
            <person name="Comes H.P."/>
            <person name="Chen J."/>
            <person name="Zhu S."/>
            <person name="Lu R."/>
            <person name="Zhang X."/>
            <person name="Li P."/>
            <person name="Qiu J."/>
            <person name="Olsen K.M."/>
            <person name="Qiu Y."/>
        </authorList>
    </citation>
    <scope>NUCLEOTIDE SEQUENCE</scope>
    <source>
        <strain evidence="1">KIB01</strain>
    </source>
</reference>